<dbReference type="Proteomes" id="UP001153714">
    <property type="component" value="Chromosome 2"/>
</dbReference>
<dbReference type="InterPro" id="IPR031993">
    <property type="entry name" value="DUF4789"/>
</dbReference>
<feature type="domain" description="DUF4789" evidence="2">
    <location>
        <begin position="54"/>
        <end position="128"/>
    </location>
</feature>
<dbReference type="EMBL" id="OU893333">
    <property type="protein sequence ID" value="CAG9789197.1"/>
    <property type="molecule type" value="Genomic_DNA"/>
</dbReference>
<dbReference type="Pfam" id="PF16033">
    <property type="entry name" value="DUF4789"/>
    <property type="match status" value="1"/>
</dbReference>
<feature type="signal peptide" evidence="1">
    <location>
        <begin position="1"/>
        <end position="19"/>
    </location>
</feature>
<dbReference type="AlphaFoldDB" id="A0A9N9R463"/>
<keyword evidence="4" id="KW-1185">Reference proteome</keyword>
<name>A0A9N9R463_9NEOP</name>
<evidence type="ECO:0000259" key="2">
    <source>
        <dbReference type="Pfam" id="PF16033"/>
    </source>
</evidence>
<reference evidence="3" key="1">
    <citation type="submission" date="2021-12" db="EMBL/GenBank/DDBJ databases">
        <authorList>
            <person name="King R."/>
        </authorList>
    </citation>
    <scope>NUCLEOTIDE SEQUENCE</scope>
</reference>
<organism evidence="3 4">
    <name type="scientific">Diatraea saccharalis</name>
    <name type="common">sugarcane borer</name>
    <dbReference type="NCBI Taxonomy" id="40085"/>
    <lineage>
        <taxon>Eukaryota</taxon>
        <taxon>Metazoa</taxon>
        <taxon>Ecdysozoa</taxon>
        <taxon>Arthropoda</taxon>
        <taxon>Hexapoda</taxon>
        <taxon>Insecta</taxon>
        <taxon>Pterygota</taxon>
        <taxon>Neoptera</taxon>
        <taxon>Endopterygota</taxon>
        <taxon>Lepidoptera</taxon>
        <taxon>Glossata</taxon>
        <taxon>Ditrysia</taxon>
        <taxon>Pyraloidea</taxon>
        <taxon>Crambidae</taxon>
        <taxon>Crambinae</taxon>
        <taxon>Diatraea</taxon>
    </lineage>
</organism>
<evidence type="ECO:0000256" key="1">
    <source>
        <dbReference type="SAM" id="SignalP"/>
    </source>
</evidence>
<dbReference type="PANTHER" id="PTHR21177">
    <property type="entry name" value="IP06524P-RELATED"/>
    <property type="match status" value="1"/>
</dbReference>
<evidence type="ECO:0000313" key="3">
    <source>
        <dbReference type="EMBL" id="CAG9789197.1"/>
    </source>
</evidence>
<sequence>MKYLMSVLNVMVMIGEILTDNNVSKNSIGFPEIEENNNLKNKDNRQPVFMPATCPPNELYYPGDQKDDWICDCRPAFLYHPQSDSCWSAFQRGPCAVNEYLILPKDSVIPICVKNPCGADTYVIFNGKCEMLGSISACAHLYPIVAAVGVNATTLEIDCVKLNLESRFGEGQPVPTVDRLGNCQPGSKSSVNRKCDKIKI</sequence>
<accession>A0A9N9R463</accession>
<gene>
    <name evidence="3" type="ORF">DIATSA_LOCUS6949</name>
</gene>
<keyword evidence="1" id="KW-0732">Signal</keyword>
<protein>
    <recommendedName>
        <fullName evidence="2">DUF4789 domain-containing protein</fullName>
    </recommendedName>
</protein>
<proteinExistence type="predicted"/>
<dbReference type="PANTHER" id="PTHR21177:SF4">
    <property type="entry name" value="IP06524P"/>
    <property type="match status" value="1"/>
</dbReference>
<evidence type="ECO:0000313" key="4">
    <source>
        <dbReference type="Proteomes" id="UP001153714"/>
    </source>
</evidence>
<feature type="chain" id="PRO_5040263354" description="DUF4789 domain-containing protein" evidence="1">
    <location>
        <begin position="20"/>
        <end position="200"/>
    </location>
</feature>
<dbReference type="OrthoDB" id="6338576at2759"/>
<reference evidence="3" key="2">
    <citation type="submission" date="2022-10" db="EMBL/GenBank/DDBJ databases">
        <authorList>
            <consortium name="ENA_rothamsted_submissions"/>
            <consortium name="culmorum"/>
            <person name="King R."/>
        </authorList>
    </citation>
    <scope>NUCLEOTIDE SEQUENCE</scope>
</reference>